<organism evidence="1 2">
    <name type="scientific">Escherichia phage ZCEC13</name>
    <dbReference type="NCBI Taxonomy" id="2935866"/>
    <lineage>
        <taxon>Viruses</taxon>
        <taxon>Duplodnaviria</taxon>
        <taxon>Heunggongvirae</taxon>
        <taxon>Uroviricota</taxon>
        <taxon>Caudoviricetes</taxon>
        <taxon>Jameshumphriesvirinae</taxon>
        <taxon>Zewailvirus</taxon>
        <taxon>Zewailvirus ZCEC13</taxon>
    </lineage>
</organism>
<dbReference type="Proteomes" id="UP000830967">
    <property type="component" value="Segment"/>
</dbReference>
<dbReference type="EMBL" id="ON086804">
    <property type="protein sequence ID" value="UPU16162.1"/>
    <property type="molecule type" value="Genomic_DNA"/>
</dbReference>
<evidence type="ECO:0000313" key="2">
    <source>
        <dbReference type="Proteomes" id="UP000830967"/>
    </source>
</evidence>
<name>A0AAE9HG41_9CAUD</name>
<proteinExistence type="predicted"/>
<accession>A0AAE9HG41</accession>
<protein>
    <submittedName>
        <fullName evidence="1">Uncharacterized protein</fullName>
    </submittedName>
</protein>
<evidence type="ECO:0000313" key="1">
    <source>
        <dbReference type="EMBL" id="UPU16162.1"/>
    </source>
</evidence>
<sequence>MTVREHDAVLFTPGCDRQYVCLCCQHVFGEKCPVPVMLVKCFGQRCFDIGIIVSGSPHGKFRYSGGGAEELGTSLVRLSRRGKVSGERRGGIVGTNSVFGETAREFGVFSKQHRGSEVCRT</sequence>
<keyword evidence="2" id="KW-1185">Reference proteome</keyword>
<reference evidence="1" key="1">
    <citation type="submission" date="2022-03" db="EMBL/GenBank/DDBJ databases">
        <authorList>
            <person name="Ragab S."/>
            <person name="Abdelmoteleb M."/>
            <person name="El-Shibiny A."/>
        </authorList>
    </citation>
    <scope>NUCLEOTIDE SEQUENCE</scope>
</reference>